<dbReference type="SMART" id="SM00980">
    <property type="entry name" value="THAP"/>
    <property type="match status" value="1"/>
</dbReference>
<comment type="caution">
    <text evidence="9">The sequence shown here is derived from an EMBL/GenBank/DDBJ whole genome shotgun (WGS) entry which is preliminary data.</text>
</comment>
<comment type="cofactor">
    <cofactor evidence="1">
        <name>a divalent metal cation</name>
        <dbReference type="ChEBI" id="CHEBI:60240"/>
    </cofactor>
</comment>
<dbReference type="Proteomes" id="UP000478052">
    <property type="component" value="Unassembled WGS sequence"/>
</dbReference>
<reference evidence="9 10" key="1">
    <citation type="submission" date="2019-08" db="EMBL/GenBank/DDBJ databases">
        <title>Whole genome of Aphis craccivora.</title>
        <authorList>
            <person name="Voronova N.V."/>
            <person name="Shulinski R.S."/>
            <person name="Bandarenka Y.V."/>
            <person name="Zhorov D.G."/>
            <person name="Warner D."/>
        </authorList>
    </citation>
    <scope>NUCLEOTIDE SEQUENCE [LARGE SCALE GENOMIC DNA]</scope>
    <source>
        <strain evidence="9">180601</strain>
        <tissue evidence="9">Whole Body</tissue>
    </source>
</reference>
<accession>A0A6G0W1K7</accession>
<evidence type="ECO:0000256" key="1">
    <source>
        <dbReference type="ARBA" id="ARBA00001968"/>
    </source>
</evidence>
<dbReference type="PANTHER" id="PTHR23080">
    <property type="entry name" value="THAP DOMAIN PROTEIN"/>
    <property type="match status" value="1"/>
</dbReference>
<evidence type="ECO:0000313" key="9">
    <source>
        <dbReference type="EMBL" id="KAF0719959.1"/>
    </source>
</evidence>
<dbReference type="GO" id="GO:0008270">
    <property type="term" value="F:zinc ion binding"/>
    <property type="evidence" value="ECO:0007669"/>
    <property type="project" value="UniProtKB-KW"/>
</dbReference>
<evidence type="ECO:0000256" key="2">
    <source>
        <dbReference type="ARBA" id="ARBA00022723"/>
    </source>
</evidence>
<keyword evidence="5 6" id="KW-0238">DNA-binding</keyword>
<sequence>MCTYLREPEYIVVAYYVVPVPTYGCTSTDNVPLQLSSTINRRFLGTKTKTDIEFKKIIQYGKKYLNTFTQILYNTGYGYTHASNLASGSCEDNRKLPRVYQCIVYIGKRKQSAALWWKKTQLKNIFLLICKCIIHIFYPLIGVLGECQHNKAKSKSHVYCSAYGCKNFYSTESNISFHWFPKADKSKILWTNKNGSVKLVDRRRVWEIQLCMGKEILKKKLRICSKHFLDEDFSPTPPGVETLKRQLKKNAIPSQNLPKSTVTRPSPKKRISPKKRHFHKNLTVQAQTILDPVFELKNLNLPLVEHDTVCEPEVQKEFKHAAVQVTSDDIFSMIDTQPKLITMTGIPSFILLNKICELFSTNFPDKRTHKLDIKMRIVLVFTKLKQDLSFAILAVLFKNIIPSLLKNCIYWPSNNEIISNIPNCFKDFPNVRVILDCTEITIQKPKCLSCRIKLYSNYKSNFTLKFMLGVSPGGLITFISKAYGGRASDNVIFNQSNIVQLMNEHDAIMVDKGFKIDDTCNKYNLILIRSPFLRGKKQFSKEEALLSRNIASARVHIERINQRIKTFKIFQNKFQWAHANLANDIMTIISAICNLSKPIFAEDKFIVYKLLLPSGE</sequence>
<organism evidence="9 10">
    <name type="scientific">Aphis craccivora</name>
    <name type="common">Cowpea aphid</name>
    <dbReference type="NCBI Taxonomy" id="307492"/>
    <lineage>
        <taxon>Eukaryota</taxon>
        <taxon>Metazoa</taxon>
        <taxon>Ecdysozoa</taxon>
        <taxon>Arthropoda</taxon>
        <taxon>Hexapoda</taxon>
        <taxon>Insecta</taxon>
        <taxon>Pterygota</taxon>
        <taxon>Neoptera</taxon>
        <taxon>Paraneoptera</taxon>
        <taxon>Hemiptera</taxon>
        <taxon>Sternorrhyncha</taxon>
        <taxon>Aphidomorpha</taxon>
        <taxon>Aphidoidea</taxon>
        <taxon>Aphididae</taxon>
        <taxon>Aphidini</taxon>
        <taxon>Aphis</taxon>
        <taxon>Aphis</taxon>
    </lineage>
</organism>
<evidence type="ECO:0000256" key="5">
    <source>
        <dbReference type="ARBA" id="ARBA00023125"/>
    </source>
</evidence>
<evidence type="ECO:0000256" key="7">
    <source>
        <dbReference type="SAM" id="MobiDB-lite"/>
    </source>
</evidence>
<dbReference type="OrthoDB" id="6620488at2759"/>
<keyword evidence="10" id="KW-1185">Reference proteome</keyword>
<feature type="domain" description="THAP-type" evidence="8">
    <location>
        <begin position="154"/>
        <end position="256"/>
    </location>
</feature>
<protein>
    <submittedName>
        <fullName evidence="9">THAP-type domain-containing protein</fullName>
    </submittedName>
</protein>
<dbReference type="Pfam" id="PF05485">
    <property type="entry name" value="THAP"/>
    <property type="match status" value="1"/>
</dbReference>
<dbReference type="EMBL" id="VUJU01009496">
    <property type="protein sequence ID" value="KAF0719959.1"/>
    <property type="molecule type" value="Genomic_DNA"/>
</dbReference>
<dbReference type="Pfam" id="PF13359">
    <property type="entry name" value="DDE_Tnp_4"/>
    <property type="match status" value="1"/>
</dbReference>
<dbReference type="PANTHER" id="PTHR23080:SF141">
    <property type="entry name" value="TRANSPOSASE HELIX-TURN-HELIX DOMAIN-CONTAINING PROTEIN"/>
    <property type="match status" value="1"/>
</dbReference>
<dbReference type="GO" id="GO:0003677">
    <property type="term" value="F:DNA binding"/>
    <property type="evidence" value="ECO:0007669"/>
    <property type="project" value="UniProtKB-UniRule"/>
</dbReference>
<dbReference type="InterPro" id="IPR006612">
    <property type="entry name" value="THAP_Znf"/>
</dbReference>
<keyword evidence="3 6" id="KW-0863">Zinc-finger</keyword>
<dbReference type="InterPro" id="IPR027806">
    <property type="entry name" value="HARBI1_dom"/>
</dbReference>
<proteinExistence type="predicted"/>
<feature type="region of interest" description="Disordered" evidence="7">
    <location>
        <begin position="254"/>
        <end position="273"/>
    </location>
</feature>
<name>A0A6G0W1K7_APHCR</name>
<gene>
    <name evidence="9" type="ORF">FWK35_00014845</name>
</gene>
<dbReference type="PROSITE" id="PS50950">
    <property type="entry name" value="ZF_THAP"/>
    <property type="match status" value="1"/>
</dbReference>
<keyword evidence="4" id="KW-0862">Zinc</keyword>
<evidence type="ECO:0000259" key="8">
    <source>
        <dbReference type="PROSITE" id="PS50950"/>
    </source>
</evidence>
<dbReference type="SUPFAM" id="SSF57716">
    <property type="entry name" value="Glucocorticoid receptor-like (DNA-binding domain)"/>
    <property type="match status" value="1"/>
</dbReference>
<evidence type="ECO:0000256" key="4">
    <source>
        <dbReference type="ARBA" id="ARBA00022833"/>
    </source>
</evidence>
<dbReference type="AlphaFoldDB" id="A0A6G0W1K7"/>
<evidence type="ECO:0000256" key="6">
    <source>
        <dbReference type="PROSITE-ProRule" id="PRU00309"/>
    </source>
</evidence>
<keyword evidence="2" id="KW-0479">Metal-binding</keyword>
<evidence type="ECO:0000256" key="3">
    <source>
        <dbReference type="ARBA" id="ARBA00022771"/>
    </source>
</evidence>
<feature type="compositionally biased region" description="Polar residues" evidence="7">
    <location>
        <begin position="254"/>
        <end position="263"/>
    </location>
</feature>
<evidence type="ECO:0000313" key="10">
    <source>
        <dbReference type="Proteomes" id="UP000478052"/>
    </source>
</evidence>